<evidence type="ECO:0000259" key="8">
    <source>
        <dbReference type="PROSITE" id="PS50928"/>
    </source>
</evidence>
<dbReference type="Gene3D" id="1.10.3720.10">
    <property type="entry name" value="MetI-like"/>
    <property type="match status" value="1"/>
</dbReference>
<comment type="similarity">
    <text evidence="7">Belongs to the binding-protein-dependent transport system permease family.</text>
</comment>
<evidence type="ECO:0000256" key="1">
    <source>
        <dbReference type="ARBA" id="ARBA00004651"/>
    </source>
</evidence>
<evidence type="ECO:0000256" key="3">
    <source>
        <dbReference type="ARBA" id="ARBA00022475"/>
    </source>
</evidence>
<keyword evidence="4 7" id="KW-0812">Transmembrane</keyword>
<feature type="transmembrane region" description="Helical" evidence="7">
    <location>
        <begin position="101"/>
        <end position="122"/>
    </location>
</feature>
<evidence type="ECO:0000256" key="5">
    <source>
        <dbReference type="ARBA" id="ARBA00022989"/>
    </source>
</evidence>
<organism evidence="9 10">
    <name type="scientific">Streptomyces coryli</name>
    <dbReference type="NCBI Taxonomy" id="1128680"/>
    <lineage>
        <taxon>Bacteria</taxon>
        <taxon>Bacillati</taxon>
        <taxon>Actinomycetota</taxon>
        <taxon>Actinomycetes</taxon>
        <taxon>Kitasatosporales</taxon>
        <taxon>Streptomycetaceae</taxon>
        <taxon>Streptomyces</taxon>
    </lineage>
</organism>
<comment type="subcellular location">
    <subcellularLocation>
        <location evidence="1 7">Cell membrane</location>
        <topology evidence="1 7">Multi-pass membrane protein</topology>
    </subcellularLocation>
</comment>
<dbReference type="InterPro" id="IPR045621">
    <property type="entry name" value="BPD_transp_1_N"/>
</dbReference>
<dbReference type="PANTHER" id="PTHR43163">
    <property type="entry name" value="DIPEPTIDE TRANSPORT SYSTEM PERMEASE PROTEIN DPPB-RELATED"/>
    <property type="match status" value="1"/>
</dbReference>
<keyword evidence="2 7" id="KW-0813">Transport</keyword>
<keyword evidence="3" id="KW-1003">Cell membrane</keyword>
<comment type="caution">
    <text evidence="9">The sequence shown here is derived from an EMBL/GenBank/DDBJ whole genome shotgun (WGS) entry which is preliminary data.</text>
</comment>
<feature type="transmembrane region" description="Helical" evidence="7">
    <location>
        <begin position="175"/>
        <end position="193"/>
    </location>
</feature>
<gene>
    <name evidence="9" type="ORF">G5C51_05975</name>
</gene>
<dbReference type="InterPro" id="IPR035906">
    <property type="entry name" value="MetI-like_sf"/>
</dbReference>
<dbReference type="PROSITE" id="PS50928">
    <property type="entry name" value="ABC_TM1"/>
    <property type="match status" value="1"/>
</dbReference>
<evidence type="ECO:0000256" key="2">
    <source>
        <dbReference type="ARBA" id="ARBA00022448"/>
    </source>
</evidence>
<feature type="transmembrane region" description="Helical" evidence="7">
    <location>
        <begin position="131"/>
        <end position="155"/>
    </location>
</feature>
<evidence type="ECO:0000313" key="10">
    <source>
        <dbReference type="Proteomes" id="UP000481583"/>
    </source>
</evidence>
<keyword evidence="5 7" id="KW-1133">Transmembrane helix</keyword>
<feature type="transmembrane region" description="Helical" evidence="7">
    <location>
        <begin position="12"/>
        <end position="31"/>
    </location>
</feature>
<dbReference type="Pfam" id="PF19300">
    <property type="entry name" value="BPD_transp_1_N"/>
    <property type="match status" value="1"/>
</dbReference>
<dbReference type="CDD" id="cd06261">
    <property type="entry name" value="TM_PBP2"/>
    <property type="match status" value="1"/>
</dbReference>
<dbReference type="GO" id="GO:0005886">
    <property type="term" value="C:plasma membrane"/>
    <property type="evidence" value="ECO:0007669"/>
    <property type="project" value="UniProtKB-SubCell"/>
</dbReference>
<proteinExistence type="inferred from homology"/>
<evidence type="ECO:0000256" key="6">
    <source>
        <dbReference type="ARBA" id="ARBA00023136"/>
    </source>
</evidence>
<evidence type="ECO:0000256" key="7">
    <source>
        <dbReference type="RuleBase" id="RU363032"/>
    </source>
</evidence>
<protein>
    <submittedName>
        <fullName evidence="9">ABC transporter permease</fullName>
    </submittedName>
</protein>
<dbReference type="RefSeq" id="WP_165232863.1">
    <property type="nucleotide sequence ID" value="NZ_JAAKZV010000015.1"/>
</dbReference>
<feature type="domain" description="ABC transmembrane type-1" evidence="8">
    <location>
        <begin position="95"/>
        <end position="298"/>
    </location>
</feature>
<keyword evidence="6 7" id="KW-0472">Membrane</keyword>
<keyword evidence="10" id="KW-1185">Reference proteome</keyword>
<dbReference type="Pfam" id="PF00528">
    <property type="entry name" value="BPD_transp_1"/>
    <property type="match status" value="1"/>
</dbReference>
<name>A0A6G4TWS1_9ACTN</name>
<dbReference type="PANTHER" id="PTHR43163:SF7">
    <property type="entry name" value="DIPEPTIDE-TRANSPORT INTEGRAL MEMBRANE PROTEIN ABC TRANSPORTER DPPB-RELATED"/>
    <property type="match status" value="1"/>
</dbReference>
<reference evidence="9 10" key="1">
    <citation type="submission" date="2020-02" db="EMBL/GenBank/DDBJ databases">
        <title>Whole-genome analyses of novel actinobacteria.</title>
        <authorList>
            <person name="Sahin N."/>
        </authorList>
    </citation>
    <scope>NUCLEOTIDE SEQUENCE [LARGE SCALE GENOMIC DNA]</scope>
    <source>
        <strain evidence="9 10">A7024</strain>
    </source>
</reference>
<evidence type="ECO:0000256" key="4">
    <source>
        <dbReference type="ARBA" id="ARBA00022692"/>
    </source>
</evidence>
<accession>A0A6G4TWS1</accession>
<dbReference type="InterPro" id="IPR000515">
    <property type="entry name" value="MetI-like"/>
</dbReference>
<evidence type="ECO:0000313" key="9">
    <source>
        <dbReference type="EMBL" id="NGN63451.1"/>
    </source>
</evidence>
<dbReference type="EMBL" id="JAAKZV010000015">
    <property type="protein sequence ID" value="NGN63451.1"/>
    <property type="molecule type" value="Genomic_DNA"/>
</dbReference>
<dbReference type="GO" id="GO:0055085">
    <property type="term" value="P:transmembrane transport"/>
    <property type="evidence" value="ECO:0007669"/>
    <property type="project" value="InterPro"/>
</dbReference>
<dbReference type="Proteomes" id="UP000481583">
    <property type="component" value="Unassembled WGS sequence"/>
</dbReference>
<dbReference type="SUPFAM" id="SSF161098">
    <property type="entry name" value="MetI-like"/>
    <property type="match status" value="1"/>
</dbReference>
<dbReference type="AlphaFoldDB" id="A0A6G4TWS1"/>
<sequence>MGRYLVRRLLQAIPVLLGATLIIFLLVFALSGDPLQALAGDRRLSPAVAAQLREQYHLDDPWYVQYWYYMSGVFSGDFGETYTGREVSEIMSERFPVTLKLTGLAFLIEAVLGVLAGVLAALRKGKFLDQLVLLSTLLLISIPIFVLGSVLQLMVGVKWDLLPVTYKDEESFTSLLMPAFVLASISTAYLARLMRTSLMESMRADYVRTAVAKGLRRERVIGRHAVRTALIPVVTYLGYDLGSLMGGAIITEQIFNIPGVGSQLFQSVYLREQTTVVGFVTVLILVYIAANLLVDILYAVLDPRIRYD</sequence>
<feature type="transmembrane region" description="Helical" evidence="7">
    <location>
        <begin position="276"/>
        <end position="301"/>
    </location>
</feature>